<dbReference type="InterPro" id="IPR013272">
    <property type="entry name" value="Vps72/YL1_C"/>
</dbReference>
<dbReference type="OrthoDB" id="49520at2759"/>
<keyword evidence="7" id="KW-1185">Reference proteome</keyword>
<feature type="domain" description="Vps72/YL1 C-terminal" evidence="5">
    <location>
        <begin position="72"/>
        <end position="101"/>
    </location>
</feature>
<evidence type="ECO:0000256" key="2">
    <source>
        <dbReference type="ARBA" id="ARBA00023015"/>
    </source>
</evidence>
<keyword evidence="3" id="KW-0804">Transcription</keyword>
<dbReference type="EMBL" id="LXFE01003012">
    <property type="protein sequence ID" value="OLL22626.1"/>
    <property type="molecule type" value="Genomic_DNA"/>
</dbReference>
<dbReference type="GO" id="GO:0006338">
    <property type="term" value="P:chromatin remodeling"/>
    <property type="evidence" value="ECO:0007669"/>
    <property type="project" value="EnsemblFungi"/>
</dbReference>
<dbReference type="InterPro" id="IPR029525">
    <property type="entry name" value="INO80C/Ies6"/>
</dbReference>
<keyword evidence="4" id="KW-0539">Nucleus</keyword>
<comment type="subcellular location">
    <subcellularLocation>
        <location evidence="1">Nucleus</location>
    </subcellularLocation>
</comment>
<evidence type="ECO:0000256" key="4">
    <source>
        <dbReference type="ARBA" id="ARBA00023242"/>
    </source>
</evidence>
<dbReference type="GO" id="GO:0031011">
    <property type="term" value="C:Ino80 complex"/>
    <property type="evidence" value="ECO:0007669"/>
    <property type="project" value="EnsemblFungi"/>
</dbReference>
<dbReference type="Proteomes" id="UP000186594">
    <property type="component" value="Unassembled WGS sequence"/>
</dbReference>
<protein>
    <submittedName>
        <fullName evidence="6">Chromatin-remodeling complex subunit ies6</fullName>
    </submittedName>
</protein>
<dbReference type="AlphaFoldDB" id="A0A1U7LIY4"/>
<evidence type="ECO:0000259" key="5">
    <source>
        <dbReference type="SMART" id="SM00993"/>
    </source>
</evidence>
<evidence type="ECO:0000256" key="3">
    <source>
        <dbReference type="ARBA" id="ARBA00023163"/>
    </source>
</evidence>
<dbReference type="Pfam" id="PF08265">
    <property type="entry name" value="YL1_C"/>
    <property type="match status" value="1"/>
</dbReference>
<keyword evidence="2" id="KW-0805">Transcription regulation</keyword>
<gene>
    <name evidence="6" type="ORF">NEOLI_000252</name>
</gene>
<proteinExistence type="predicted"/>
<dbReference type="PANTHER" id="PTHR31200:SF1">
    <property type="entry name" value="INO80 COMPLEX SUBUNIT C"/>
    <property type="match status" value="1"/>
</dbReference>
<evidence type="ECO:0000313" key="7">
    <source>
        <dbReference type="Proteomes" id="UP000186594"/>
    </source>
</evidence>
<dbReference type="SMART" id="SM00993">
    <property type="entry name" value="YL1_C"/>
    <property type="match status" value="1"/>
</dbReference>
<evidence type="ECO:0000256" key="1">
    <source>
        <dbReference type="ARBA" id="ARBA00004123"/>
    </source>
</evidence>
<sequence length="123" mass="14093">MSPPNGSVPPYDSIDLTIRHRPFKNPNYKRPTQKRIKTLKQILSSTSRTDFPPDFPTYTNIEAPPSLFPPKKWCDITGLPASYVDPYTKLRYHNKEIFGVVRKMGVSNAQMFLELRGANVILK</sequence>
<evidence type="ECO:0000313" key="6">
    <source>
        <dbReference type="EMBL" id="OLL22626.1"/>
    </source>
</evidence>
<dbReference type="PANTHER" id="PTHR31200">
    <property type="entry name" value="INO80 COMPLEX SUBUNIT C"/>
    <property type="match status" value="1"/>
</dbReference>
<reference evidence="6 7" key="1">
    <citation type="submission" date="2016-04" db="EMBL/GenBank/DDBJ databases">
        <title>Evolutionary innovation and constraint leading to complex multicellularity in the Ascomycota.</title>
        <authorList>
            <person name="Cisse O."/>
            <person name="Nguyen A."/>
            <person name="Hewitt D.A."/>
            <person name="Jedd G."/>
            <person name="Stajich J.E."/>
        </authorList>
    </citation>
    <scope>NUCLEOTIDE SEQUENCE [LARGE SCALE GENOMIC DNA]</scope>
    <source>
        <strain evidence="6 7">DAH-3</strain>
    </source>
</reference>
<comment type="caution">
    <text evidence="6">The sequence shown here is derived from an EMBL/GenBank/DDBJ whole genome shotgun (WGS) entry which is preliminary data.</text>
</comment>
<accession>A0A1U7LIY4</accession>
<dbReference type="GO" id="GO:0034080">
    <property type="term" value="P:CENP-A containing chromatin assembly"/>
    <property type="evidence" value="ECO:0007669"/>
    <property type="project" value="EnsemblFungi"/>
</dbReference>
<dbReference type="OMA" id="KNCVYRP"/>
<name>A0A1U7LIY4_NEOID</name>
<dbReference type="STRING" id="1198029.A0A1U7LIY4"/>
<organism evidence="6 7">
    <name type="scientific">Neolecta irregularis (strain DAH-3)</name>
    <dbReference type="NCBI Taxonomy" id="1198029"/>
    <lineage>
        <taxon>Eukaryota</taxon>
        <taxon>Fungi</taxon>
        <taxon>Dikarya</taxon>
        <taxon>Ascomycota</taxon>
        <taxon>Taphrinomycotina</taxon>
        <taxon>Neolectales</taxon>
        <taxon>Neolectaceae</taxon>
        <taxon>Neolecta</taxon>
    </lineage>
</organism>